<dbReference type="InterPro" id="IPR007492">
    <property type="entry name" value="LytTR_DNA-bd_dom"/>
</dbReference>
<keyword evidence="5" id="KW-1185">Reference proteome</keyword>
<dbReference type="InterPro" id="IPR001789">
    <property type="entry name" value="Sig_transdc_resp-reg_receiver"/>
</dbReference>
<comment type="caution">
    <text evidence="4">The sequence shown here is derived from an EMBL/GenBank/DDBJ whole genome shotgun (WGS) entry which is preliminary data.</text>
</comment>
<protein>
    <submittedName>
        <fullName evidence="4">LytTR family two component transcriptional regulator</fullName>
    </submittedName>
</protein>
<dbReference type="Pfam" id="PF04397">
    <property type="entry name" value="LytTR"/>
    <property type="match status" value="1"/>
</dbReference>
<dbReference type="InterPro" id="IPR046947">
    <property type="entry name" value="LytR-like"/>
</dbReference>
<dbReference type="InterPro" id="IPR011006">
    <property type="entry name" value="CheY-like_superfamily"/>
</dbReference>
<dbReference type="AlphaFoldDB" id="A0A4Q0NXU8"/>
<feature type="modified residue" description="4-aspartylphosphate" evidence="1">
    <location>
        <position position="84"/>
    </location>
</feature>
<keyword evidence="1" id="KW-0597">Phosphoprotein</keyword>
<evidence type="ECO:0000259" key="3">
    <source>
        <dbReference type="PROSITE" id="PS50930"/>
    </source>
</evidence>
<reference evidence="4 5" key="1">
    <citation type="submission" date="2018-07" db="EMBL/GenBank/DDBJ databases">
        <title>Leeuwenhoekiella genomics.</title>
        <authorList>
            <person name="Tahon G."/>
            <person name="Willems A."/>
        </authorList>
    </citation>
    <scope>NUCLEOTIDE SEQUENCE [LARGE SCALE GENOMIC DNA]</scope>
    <source>
        <strain evidence="4 5">R-50232</strain>
    </source>
</reference>
<dbReference type="EMBL" id="QOVI01000002">
    <property type="protein sequence ID" value="RXG16854.1"/>
    <property type="molecule type" value="Genomic_DNA"/>
</dbReference>
<sequence length="259" mass="30187">MNYTKKLFYTYIVTRFDKLTPSQNTTLEELILDCAVVDDSSLQRLAIVKMIKDHPNLRLAAQYNNAIETKNGLLETKVDLIFLDIEMPILTGFDLLDDLVHKPQIIFVTGKTKYAYKAFNYNAIDYLRKPLTKDRFLNAVHKAINLHRLKTEGNVEDDDYIFVKSNLKKKKVFLNDLKFIEALGDYVKLVTYNEPIIVLSTMKAFEAQLPADRFMRIHKSYIINMDKVEKYNSRNIEIEGDKIPLSRHKKTKLMEALSR</sequence>
<evidence type="ECO:0000259" key="2">
    <source>
        <dbReference type="PROSITE" id="PS50110"/>
    </source>
</evidence>
<proteinExistence type="predicted"/>
<feature type="domain" description="HTH LytTR-type" evidence="3">
    <location>
        <begin position="174"/>
        <end position="259"/>
    </location>
</feature>
<dbReference type="GO" id="GO:0000156">
    <property type="term" value="F:phosphorelay response regulator activity"/>
    <property type="evidence" value="ECO:0007669"/>
    <property type="project" value="InterPro"/>
</dbReference>
<dbReference type="PROSITE" id="PS50110">
    <property type="entry name" value="RESPONSE_REGULATORY"/>
    <property type="match status" value="1"/>
</dbReference>
<dbReference type="Pfam" id="PF00072">
    <property type="entry name" value="Response_reg"/>
    <property type="match status" value="1"/>
</dbReference>
<dbReference type="PANTHER" id="PTHR37299:SF1">
    <property type="entry name" value="STAGE 0 SPORULATION PROTEIN A HOMOLOG"/>
    <property type="match status" value="1"/>
</dbReference>
<dbReference type="SUPFAM" id="SSF52172">
    <property type="entry name" value="CheY-like"/>
    <property type="match status" value="1"/>
</dbReference>
<dbReference type="Proteomes" id="UP000289821">
    <property type="component" value="Unassembled WGS sequence"/>
</dbReference>
<evidence type="ECO:0000313" key="5">
    <source>
        <dbReference type="Proteomes" id="UP000289821"/>
    </source>
</evidence>
<gene>
    <name evidence="4" type="ORF">DSM04_102436</name>
</gene>
<feature type="domain" description="Response regulatory" evidence="2">
    <location>
        <begin position="33"/>
        <end position="144"/>
    </location>
</feature>
<evidence type="ECO:0000313" key="4">
    <source>
        <dbReference type="EMBL" id="RXG16854.1"/>
    </source>
</evidence>
<dbReference type="SMART" id="SM00448">
    <property type="entry name" value="REC"/>
    <property type="match status" value="1"/>
</dbReference>
<dbReference type="PANTHER" id="PTHR37299">
    <property type="entry name" value="TRANSCRIPTIONAL REGULATOR-RELATED"/>
    <property type="match status" value="1"/>
</dbReference>
<dbReference type="PROSITE" id="PS50930">
    <property type="entry name" value="HTH_LYTTR"/>
    <property type="match status" value="1"/>
</dbReference>
<dbReference type="GO" id="GO:0003677">
    <property type="term" value="F:DNA binding"/>
    <property type="evidence" value="ECO:0007669"/>
    <property type="project" value="InterPro"/>
</dbReference>
<accession>A0A4Q0NXU8</accession>
<dbReference type="SMART" id="SM00850">
    <property type="entry name" value="LytTR"/>
    <property type="match status" value="1"/>
</dbReference>
<dbReference type="Gene3D" id="2.40.50.1020">
    <property type="entry name" value="LytTr DNA-binding domain"/>
    <property type="match status" value="1"/>
</dbReference>
<dbReference type="Gene3D" id="3.40.50.2300">
    <property type="match status" value="1"/>
</dbReference>
<name>A0A4Q0NXU8_9FLAO</name>
<organism evidence="4 5">
    <name type="scientific">Leeuwenhoekiella aestuarii</name>
    <dbReference type="NCBI Taxonomy" id="2249426"/>
    <lineage>
        <taxon>Bacteria</taxon>
        <taxon>Pseudomonadati</taxon>
        <taxon>Bacteroidota</taxon>
        <taxon>Flavobacteriia</taxon>
        <taxon>Flavobacteriales</taxon>
        <taxon>Flavobacteriaceae</taxon>
        <taxon>Leeuwenhoekiella</taxon>
    </lineage>
</organism>
<evidence type="ECO:0000256" key="1">
    <source>
        <dbReference type="PROSITE-ProRule" id="PRU00169"/>
    </source>
</evidence>